<proteinExistence type="predicted"/>
<evidence type="ECO:0008006" key="3">
    <source>
        <dbReference type="Google" id="ProtNLM"/>
    </source>
</evidence>
<evidence type="ECO:0000313" key="2">
    <source>
        <dbReference type="Proteomes" id="UP001556367"/>
    </source>
</evidence>
<gene>
    <name evidence="1" type="ORF">HGRIS_011429</name>
</gene>
<sequence>MDPLSVSVSVLALVEAAQKIKELVDKVGHNRARLRQLAGDVVHDIADIQEFCQVHYELQNTIGAQDLREGLENVARELSYVLHRCEKFSQHGTKMRGKLMAWINRNDIEADIVRLKDRVQACHTRFLSFSSARTEQNVLLLLYEHRCRTQQLGQLVPSMLLENKTNGVGVPEAIEDALPGDIMYTYLRQQLRNINAAIDTVFCTRYDWYEEPDQTIEILQYNDVLSPSTCASASTRFRVAFFYALTTLDHLGRRPENISMQRIAYILRKLGEALRKLNLLFEAGSMTSTSARIFEALINANETEAYLWRLATTLDRLTVQAIDNQDARVASEGAVAVWSQLYGYPQGSRYSQRVAEAFSAYAVVLAHDHQFEKALDYSRRGLELIRQAPETNGVVVTVTWVGFGGDHALACTSPRKLMREVNEADSEAYSLRRVARNSAALGCYGDAWMAGWESMNCYQALLDAFPWSCQQPFWTCMLRRFQSELPTWVPLNRQPLSLITLPHRTVANRDAHPNHVREVVISQSHWGFPSSLYN</sequence>
<dbReference type="EMBL" id="JASNQZ010000002">
    <property type="protein sequence ID" value="KAL0959738.1"/>
    <property type="molecule type" value="Genomic_DNA"/>
</dbReference>
<dbReference type="CDD" id="cd21037">
    <property type="entry name" value="MLKL_NTD"/>
    <property type="match status" value="1"/>
</dbReference>
<reference evidence="2" key="1">
    <citation type="submission" date="2024-06" db="EMBL/GenBank/DDBJ databases">
        <title>Multi-omics analyses provide insights into the biosynthesis of the anticancer antibiotic pleurotin in Hohenbuehelia grisea.</title>
        <authorList>
            <person name="Weaver J.A."/>
            <person name="Alberti F."/>
        </authorList>
    </citation>
    <scope>NUCLEOTIDE SEQUENCE [LARGE SCALE GENOMIC DNA]</scope>
    <source>
        <strain evidence="2">T-177</strain>
    </source>
</reference>
<organism evidence="1 2">
    <name type="scientific">Hohenbuehelia grisea</name>
    <dbReference type="NCBI Taxonomy" id="104357"/>
    <lineage>
        <taxon>Eukaryota</taxon>
        <taxon>Fungi</taxon>
        <taxon>Dikarya</taxon>
        <taxon>Basidiomycota</taxon>
        <taxon>Agaricomycotina</taxon>
        <taxon>Agaricomycetes</taxon>
        <taxon>Agaricomycetidae</taxon>
        <taxon>Agaricales</taxon>
        <taxon>Pleurotineae</taxon>
        <taxon>Pleurotaceae</taxon>
        <taxon>Hohenbuehelia</taxon>
    </lineage>
</organism>
<evidence type="ECO:0000313" key="1">
    <source>
        <dbReference type="EMBL" id="KAL0959738.1"/>
    </source>
</evidence>
<name>A0ABR3JWT2_9AGAR</name>
<keyword evidence="2" id="KW-1185">Reference proteome</keyword>
<comment type="caution">
    <text evidence="1">The sequence shown here is derived from an EMBL/GenBank/DDBJ whole genome shotgun (WGS) entry which is preliminary data.</text>
</comment>
<protein>
    <recommendedName>
        <fullName evidence="3">Fungal N-terminal domain-containing protein</fullName>
    </recommendedName>
</protein>
<dbReference type="InterPro" id="IPR059179">
    <property type="entry name" value="MLKL-like_MCAfunc"/>
</dbReference>
<dbReference type="Proteomes" id="UP001556367">
    <property type="component" value="Unassembled WGS sequence"/>
</dbReference>
<accession>A0ABR3JWT2</accession>